<dbReference type="InterPro" id="IPR036388">
    <property type="entry name" value="WH-like_DNA-bd_sf"/>
</dbReference>
<evidence type="ECO:0000313" key="2">
    <source>
        <dbReference type="Proteomes" id="UP000464718"/>
    </source>
</evidence>
<name>A0AAX1FPX6_VIBPH</name>
<dbReference type="Proteomes" id="UP000464718">
    <property type="component" value="Chromosome i"/>
</dbReference>
<dbReference type="EMBL" id="CP034298">
    <property type="protein sequence ID" value="QHH09473.1"/>
    <property type="molecule type" value="Genomic_DNA"/>
</dbReference>
<dbReference type="Gene3D" id="3.90.1530.10">
    <property type="entry name" value="Conserved hypothetical protein from pyrococcus furiosus pfu- 392566-001, ParB domain"/>
    <property type="match status" value="1"/>
</dbReference>
<dbReference type="AlphaFoldDB" id="A0AAX1FPX6"/>
<gene>
    <name evidence="1" type="ORF">EHC69_08835</name>
</gene>
<dbReference type="InterPro" id="IPR036086">
    <property type="entry name" value="ParB/Sulfiredoxin_sf"/>
</dbReference>
<accession>A0AAX1FPX6</accession>
<protein>
    <submittedName>
        <fullName evidence="1">Helix-turn-helix domain-containing protein</fullName>
    </submittedName>
</protein>
<dbReference type="RefSeq" id="WP_140367659.1">
    <property type="nucleotide sequence ID" value="NZ_CP034298.1"/>
</dbReference>
<evidence type="ECO:0000313" key="1">
    <source>
        <dbReference type="EMBL" id="QHH09473.1"/>
    </source>
</evidence>
<dbReference type="SUPFAM" id="SSF110849">
    <property type="entry name" value="ParB/Sulfiredoxin"/>
    <property type="match status" value="1"/>
</dbReference>
<reference evidence="1 2" key="1">
    <citation type="submission" date="2018-12" db="EMBL/GenBank/DDBJ databases">
        <title>Genomic insights into the evolutionary origins and pathogenicity of five Vibrio parahaemolyticus strains isolated from the shrimp with acute hepatopancreatic necrosis disease (AHPND).</title>
        <authorList>
            <person name="Yang Q."/>
            <person name="Dong X."/>
            <person name="Xie G."/>
            <person name="Fu S."/>
            <person name="Zou P."/>
            <person name="Sun J."/>
            <person name="Wang Y."/>
            <person name="Huang J."/>
        </authorList>
    </citation>
    <scope>NUCLEOTIDE SEQUENCE [LARGE SCALE GENOMIC DNA]</scope>
    <source>
        <strain evidence="1 2">20160303005-1</strain>
    </source>
</reference>
<dbReference type="Gene3D" id="1.10.10.10">
    <property type="entry name" value="Winged helix-like DNA-binding domain superfamily/Winged helix DNA-binding domain"/>
    <property type="match status" value="1"/>
</dbReference>
<proteinExistence type="predicted"/>
<sequence length="334" mass="37733">MTKTTMTVAIADITFERALQFRTYTDATHVADLASVWETDGKFQERPVLSRVVDEEGNVKYYVKDGTHRILGAKEAGAEEIEVDVVEVEDFEGALFEAIDVNTRHGKAATVDDLKLIIRAVKDSSRVDEFKKSRFAWDKNKLRALLKCSPRKFERAIVDTNAEFDLERDYEIQKLYETGMSQVSIAKEVECSRRTVQNVIAAYEENKAATFSQMAEMSTPEDELGGQPADFDQMAKNSTPNEDLEDQPATFSQMAEKSTPWDDDVIELTDDYDFEDDVAEDVDNLISSLCRQEELNVVKHTATPKVDIDQWAAMFFSMSSEEQTKALAAINVIK</sequence>
<organism evidence="1 2">
    <name type="scientific">Vibrio parahaemolyticus</name>
    <dbReference type="NCBI Taxonomy" id="670"/>
    <lineage>
        <taxon>Bacteria</taxon>
        <taxon>Pseudomonadati</taxon>
        <taxon>Pseudomonadota</taxon>
        <taxon>Gammaproteobacteria</taxon>
        <taxon>Vibrionales</taxon>
        <taxon>Vibrionaceae</taxon>
        <taxon>Vibrio</taxon>
    </lineage>
</organism>